<evidence type="ECO:0000256" key="1">
    <source>
        <dbReference type="ARBA" id="ARBA00009865"/>
    </source>
</evidence>
<keyword evidence="5" id="KW-0732">Signal</keyword>
<dbReference type="PROSITE" id="PS51257">
    <property type="entry name" value="PROKAR_LIPOPROTEIN"/>
    <property type="match status" value="1"/>
</dbReference>
<dbReference type="STRING" id="428990.SAMN06295987_104256"/>
<dbReference type="InterPro" id="IPR013320">
    <property type="entry name" value="ConA-like_dom_sf"/>
</dbReference>
<dbReference type="InterPro" id="IPR023296">
    <property type="entry name" value="Glyco_hydro_beta-prop_sf"/>
</dbReference>
<name>A0A1U6I6C7_9SPHN</name>
<dbReference type="InterPro" id="IPR006710">
    <property type="entry name" value="Glyco_hydro_43"/>
</dbReference>
<dbReference type="InterPro" id="IPR051795">
    <property type="entry name" value="Glycosyl_Hydrlase_43"/>
</dbReference>
<dbReference type="GO" id="GO:0004553">
    <property type="term" value="F:hydrolase activity, hydrolyzing O-glycosyl compounds"/>
    <property type="evidence" value="ECO:0007669"/>
    <property type="project" value="InterPro"/>
</dbReference>
<dbReference type="Gene3D" id="2.115.10.20">
    <property type="entry name" value="Glycosyl hydrolase domain, family 43"/>
    <property type="match status" value="1"/>
</dbReference>
<sequence>MRLTLLATAAALGACTFAQAPAAAQVWQADQGDGTFRNPVLYADYPDPDIIRVGEDFYFATTTFVNTPGITILHSKDLVNWEFYSHVVQRIDGSAAYDLEGGNGYRRGLYATSLRHYRGMFYLAVTPVGLHTRIYYAPDPRGPWQYHELDREAFDPGLFIDHDGTGYIATAVNSDGTITLLTLDRDFDRVAASRKVHFVPGGEGSKIVKRNGWYYIFNAVPPRMALTVSRSRSLFGPWETREQLDDRTGGHQGALVDLPDGRWSGFVMVDAGSIGRMTNLSPVFWEDDWPIWGTPEAPGRVPERARKPIDGVPPSQLASSDGFTQASLGMQWQWNHNQDDSAWSLNERPGWLRLHAKRADNLWSARNTLVQKAQGPRSRAVVKLDIAGLRAGDRCGFGTFGQYSATIAASRDPKGHPFLRMSVLESTVSGPREDVRIAEVTISGSDLWLAANADFTTDKGSLSYSLDGKDWVPLGGTFPLAFAWQTGTFQGEQFALSCFNTQSEGGSLDIDSFILQPGDPE</sequence>
<feature type="signal peptide" evidence="5">
    <location>
        <begin position="1"/>
        <end position="20"/>
    </location>
</feature>
<feature type="domain" description="Beta-xylosidase C-terminal Concanavalin A-like" evidence="6">
    <location>
        <begin position="320"/>
        <end position="513"/>
    </location>
</feature>
<evidence type="ECO:0000256" key="5">
    <source>
        <dbReference type="SAM" id="SignalP"/>
    </source>
</evidence>
<evidence type="ECO:0000313" key="7">
    <source>
        <dbReference type="EMBL" id="SLK03555.1"/>
    </source>
</evidence>
<dbReference type="RefSeq" id="WP_079730910.1">
    <property type="nucleotide sequence ID" value="NZ_FVZE01000004.1"/>
</dbReference>
<evidence type="ECO:0000256" key="2">
    <source>
        <dbReference type="ARBA" id="ARBA00022801"/>
    </source>
</evidence>
<feature type="chain" id="PRO_5012414227" evidence="5">
    <location>
        <begin position="21"/>
        <end position="521"/>
    </location>
</feature>
<evidence type="ECO:0000256" key="4">
    <source>
        <dbReference type="RuleBase" id="RU361187"/>
    </source>
</evidence>
<dbReference type="PANTHER" id="PTHR42812">
    <property type="entry name" value="BETA-XYLOSIDASE"/>
    <property type="match status" value="1"/>
</dbReference>
<dbReference type="Pfam" id="PF04616">
    <property type="entry name" value="Glyco_hydro_43"/>
    <property type="match status" value="1"/>
</dbReference>
<dbReference type="SUPFAM" id="SSF49899">
    <property type="entry name" value="Concanavalin A-like lectins/glucanases"/>
    <property type="match status" value="1"/>
</dbReference>
<dbReference type="PANTHER" id="PTHR42812:SF12">
    <property type="entry name" value="BETA-XYLOSIDASE-RELATED"/>
    <property type="match status" value="1"/>
</dbReference>
<dbReference type="SUPFAM" id="SSF75005">
    <property type="entry name" value="Arabinanase/levansucrase/invertase"/>
    <property type="match status" value="1"/>
</dbReference>
<accession>A0A1U6I6C7</accession>
<comment type="similarity">
    <text evidence="1 4">Belongs to the glycosyl hydrolase 43 family.</text>
</comment>
<dbReference type="Pfam" id="PF17851">
    <property type="entry name" value="GH43_C2"/>
    <property type="match status" value="1"/>
</dbReference>
<evidence type="ECO:0000259" key="6">
    <source>
        <dbReference type="Pfam" id="PF17851"/>
    </source>
</evidence>
<protein>
    <submittedName>
        <fullName evidence="7">Beta-xylosidase</fullName>
    </submittedName>
</protein>
<reference evidence="8" key="1">
    <citation type="submission" date="2017-02" db="EMBL/GenBank/DDBJ databases">
        <authorList>
            <person name="Varghese N."/>
            <person name="Submissions S."/>
        </authorList>
    </citation>
    <scope>NUCLEOTIDE SEQUENCE [LARGE SCALE GENOMIC DNA]</scope>
    <source>
        <strain evidence="8">SM117</strain>
    </source>
</reference>
<gene>
    <name evidence="7" type="ORF">SAMN06295987_104256</name>
</gene>
<dbReference type="AlphaFoldDB" id="A0A1U6I6C7"/>
<organism evidence="7 8">
    <name type="scientific">Novosphingobium mathurense</name>
    <dbReference type="NCBI Taxonomy" id="428990"/>
    <lineage>
        <taxon>Bacteria</taxon>
        <taxon>Pseudomonadati</taxon>
        <taxon>Pseudomonadota</taxon>
        <taxon>Alphaproteobacteria</taxon>
        <taxon>Sphingomonadales</taxon>
        <taxon>Sphingomonadaceae</taxon>
        <taxon>Novosphingobium</taxon>
    </lineage>
</organism>
<dbReference type="Proteomes" id="UP000190989">
    <property type="component" value="Unassembled WGS sequence"/>
</dbReference>
<evidence type="ECO:0000313" key="8">
    <source>
        <dbReference type="Proteomes" id="UP000190989"/>
    </source>
</evidence>
<keyword evidence="2 4" id="KW-0378">Hydrolase</keyword>
<evidence type="ECO:0000256" key="3">
    <source>
        <dbReference type="ARBA" id="ARBA00023295"/>
    </source>
</evidence>
<dbReference type="GO" id="GO:0005975">
    <property type="term" value="P:carbohydrate metabolic process"/>
    <property type="evidence" value="ECO:0007669"/>
    <property type="project" value="InterPro"/>
</dbReference>
<keyword evidence="8" id="KW-1185">Reference proteome</keyword>
<dbReference type="InterPro" id="IPR041542">
    <property type="entry name" value="GH43_C2"/>
</dbReference>
<dbReference type="Gene3D" id="2.60.120.200">
    <property type="match status" value="1"/>
</dbReference>
<keyword evidence="3 4" id="KW-0326">Glycosidase</keyword>
<dbReference type="EMBL" id="FVZE01000004">
    <property type="protein sequence ID" value="SLK03555.1"/>
    <property type="molecule type" value="Genomic_DNA"/>
</dbReference>
<dbReference type="CDD" id="cd09001">
    <property type="entry name" value="GH43_FsAxh1-like"/>
    <property type="match status" value="1"/>
</dbReference>
<proteinExistence type="inferred from homology"/>